<name>A0A0L0UWX5_9BASI</name>
<proteinExistence type="predicted"/>
<sequence>MIDCEFTLIGRSSGMDLTKTGQSIGLAGRQFCQSDCQMSKMSLHGLIRDPVGDRWQTPPRFANLSTEHSSSLTFTNKDVDVRRANHLSRTTESLQAKQSSLDNTGLQLLDLTIRGVTRKLARQRNRSNGIGPNSTYHKSNEPKESSDQPKEDRMKQYSSNQPTDAFIQESSADQPKEKTSKEDLVDQPQEETTKRDSDDQPERAASKDDSAN</sequence>
<feature type="region of interest" description="Disordered" evidence="1">
    <location>
        <begin position="120"/>
        <end position="212"/>
    </location>
</feature>
<dbReference type="AlphaFoldDB" id="A0A0L0UWX5"/>
<feature type="compositionally biased region" description="Basic and acidic residues" evidence="1">
    <location>
        <begin position="191"/>
        <end position="212"/>
    </location>
</feature>
<reference evidence="3" key="1">
    <citation type="submission" date="2014-03" db="EMBL/GenBank/DDBJ databases">
        <title>The Genome Sequence of Puccinia striiformis f. sp. tritici PST-78.</title>
        <authorList>
            <consortium name="The Broad Institute Genome Sequencing Platform"/>
            <person name="Cuomo C."/>
            <person name="Hulbert S."/>
            <person name="Chen X."/>
            <person name="Walker B."/>
            <person name="Young S.K."/>
            <person name="Zeng Q."/>
            <person name="Gargeya S."/>
            <person name="Fitzgerald M."/>
            <person name="Haas B."/>
            <person name="Abouelleil A."/>
            <person name="Alvarado L."/>
            <person name="Arachchi H.M."/>
            <person name="Berlin A.M."/>
            <person name="Chapman S.B."/>
            <person name="Goldberg J."/>
            <person name="Griggs A."/>
            <person name="Gujja S."/>
            <person name="Hansen M."/>
            <person name="Howarth C."/>
            <person name="Imamovic A."/>
            <person name="Larimer J."/>
            <person name="McCowan C."/>
            <person name="Montmayeur A."/>
            <person name="Murphy C."/>
            <person name="Neiman D."/>
            <person name="Pearson M."/>
            <person name="Priest M."/>
            <person name="Roberts A."/>
            <person name="Saif S."/>
            <person name="Shea T."/>
            <person name="Sisk P."/>
            <person name="Sykes S."/>
            <person name="Wortman J."/>
            <person name="Nusbaum C."/>
            <person name="Birren B."/>
        </authorList>
    </citation>
    <scope>NUCLEOTIDE SEQUENCE [LARGE SCALE GENOMIC DNA]</scope>
    <source>
        <strain evidence="3">race PST-78</strain>
    </source>
</reference>
<feature type="compositionally biased region" description="Polar residues" evidence="1">
    <location>
        <begin position="156"/>
        <end position="173"/>
    </location>
</feature>
<dbReference type="Proteomes" id="UP000054564">
    <property type="component" value="Unassembled WGS sequence"/>
</dbReference>
<protein>
    <submittedName>
        <fullName evidence="2">Uncharacterized protein</fullName>
    </submittedName>
</protein>
<comment type="caution">
    <text evidence="2">The sequence shown here is derived from an EMBL/GenBank/DDBJ whole genome shotgun (WGS) entry which is preliminary data.</text>
</comment>
<feature type="compositionally biased region" description="Basic and acidic residues" evidence="1">
    <location>
        <begin position="174"/>
        <end position="184"/>
    </location>
</feature>
<feature type="compositionally biased region" description="Polar residues" evidence="1">
    <location>
        <begin position="126"/>
        <end position="137"/>
    </location>
</feature>
<accession>A0A0L0UWX5</accession>
<dbReference type="EMBL" id="AJIL01000199">
    <property type="protein sequence ID" value="KNE91538.1"/>
    <property type="molecule type" value="Genomic_DNA"/>
</dbReference>
<gene>
    <name evidence="2" type="ORF">PSTG_15059</name>
</gene>
<evidence type="ECO:0000313" key="3">
    <source>
        <dbReference type="Proteomes" id="UP000054564"/>
    </source>
</evidence>
<evidence type="ECO:0000256" key="1">
    <source>
        <dbReference type="SAM" id="MobiDB-lite"/>
    </source>
</evidence>
<feature type="compositionally biased region" description="Basic and acidic residues" evidence="1">
    <location>
        <begin position="138"/>
        <end position="155"/>
    </location>
</feature>
<keyword evidence="3" id="KW-1185">Reference proteome</keyword>
<evidence type="ECO:0000313" key="2">
    <source>
        <dbReference type="EMBL" id="KNE91538.1"/>
    </source>
</evidence>
<organism evidence="2 3">
    <name type="scientific">Puccinia striiformis f. sp. tritici PST-78</name>
    <dbReference type="NCBI Taxonomy" id="1165861"/>
    <lineage>
        <taxon>Eukaryota</taxon>
        <taxon>Fungi</taxon>
        <taxon>Dikarya</taxon>
        <taxon>Basidiomycota</taxon>
        <taxon>Pucciniomycotina</taxon>
        <taxon>Pucciniomycetes</taxon>
        <taxon>Pucciniales</taxon>
        <taxon>Pucciniaceae</taxon>
        <taxon>Puccinia</taxon>
    </lineage>
</organism>